<evidence type="ECO:0000313" key="5">
    <source>
        <dbReference type="EMBL" id="KAF3445811.1"/>
    </source>
</evidence>
<dbReference type="AlphaFoldDB" id="A0A8K0H4Y9"/>
<sequence>MDPLDHKKMALAADQHFATSNHLFADCNGRPNPNTPSRRGRGKPPKPKDPLKARLVYPTKSRGHLRKDPNGRPASAKVEMSSGIKEPRGRPRKMARSMGGLVLSTTTSETIRPKGRPSKVRLTLIGCFCTNSNLKLVFEPVGTKYETIVVRQSDRIRNIIKPGMKDDVEPAIEDLTLSDTDQEENQENIESLTEENHQLSMQLQAALAILKGRKC</sequence>
<dbReference type="Proteomes" id="UP000796880">
    <property type="component" value="Unassembled WGS sequence"/>
</dbReference>
<evidence type="ECO:0000256" key="2">
    <source>
        <dbReference type="ARBA" id="ARBA00023125"/>
    </source>
</evidence>
<feature type="region of interest" description="Disordered" evidence="4">
    <location>
        <begin position="23"/>
        <end position="95"/>
    </location>
</feature>
<feature type="coiled-coil region" evidence="3">
    <location>
        <begin position="182"/>
        <end position="209"/>
    </location>
</feature>
<gene>
    <name evidence="5" type="ORF">FNV43_RR10988</name>
</gene>
<keyword evidence="3" id="KW-0175">Coiled coil</keyword>
<evidence type="ECO:0000256" key="1">
    <source>
        <dbReference type="ARBA" id="ARBA00022737"/>
    </source>
</evidence>
<organism evidence="5 6">
    <name type="scientific">Rhamnella rubrinervis</name>
    <dbReference type="NCBI Taxonomy" id="2594499"/>
    <lineage>
        <taxon>Eukaryota</taxon>
        <taxon>Viridiplantae</taxon>
        <taxon>Streptophyta</taxon>
        <taxon>Embryophyta</taxon>
        <taxon>Tracheophyta</taxon>
        <taxon>Spermatophyta</taxon>
        <taxon>Magnoliopsida</taxon>
        <taxon>eudicotyledons</taxon>
        <taxon>Gunneridae</taxon>
        <taxon>Pentapetalae</taxon>
        <taxon>rosids</taxon>
        <taxon>fabids</taxon>
        <taxon>Rosales</taxon>
        <taxon>Rhamnaceae</taxon>
        <taxon>rhamnoid group</taxon>
        <taxon>Rhamneae</taxon>
        <taxon>Rhamnella</taxon>
    </lineage>
</organism>
<dbReference type="InterPro" id="IPR017956">
    <property type="entry name" value="AT_hook_DNA-bd_motif"/>
</dbReference>
<dbReference type="GO" id="GO:0003677">
    <property type="term" value="F:DNA binding"/>
    <property type="evidence" value="ECO:0007669"/>
    <property type="project" value="UniProtKB-KW"/>
</dbReference>
<keyword evidence="6" id="KW-1185">Reference proteome</keyword>
<name>A0A8K0H4Y9_9ROSA</name>
<dbReference type="InterPro" id="IPR000116">
    <property type="entry name" value="HMGA"/>
</dbReference>
<dbReference type="PRINTS" id="PR00929">
    <property type="entry name" value="ATHOOK"/>
</dbReference>
<dbReference type="PRINTS" id="PR00930">
    <property type="entry name" value="HIGHMOBLTYIY"/>
</dbReference>
<comment type="caution">
    <text evidence="5">The sequence shown here is derived from an EMBL/GenBank/DDBJ whole genome shotgun (WGS) entry which is preliminary data.</text>
</comment>
<evidence type="ECO:0000256" key="4">
    <source>
        <dbReference type="SAM" id="MobiDB-lite"/>
    </source>
</evidence>
<evidence type="ECO:0000256" key="3">
    <source>
        <dbReference type="SAM" id="Coils"/>
    </source>
</evidence>
<dbReference type="GO" id="GO:0005634">
    <property type="term" value="C:nucleus"/>
    <property type="evidence" value="ECO:0007669"/>
    <property type="project" value="InterPro"/>
</dbReference>
<reference evidence="5" key="1">
    <citation type="submission" date="2020-03" db="EMBL/GenBank/DDBJ databases">
        <title>A high-quality chromosome-level genome assembly of a woody plant with both climbing and erect habits, Rhamnella rubrinervis.</title>
        <authorList>
            <person name="Lu Z."/>
            <person name="Yang Y."/>
            <person name="Zhu X."/>
            <person name="Sun Y."/>
        </authorList>
    </citation>
    <scope>NUCLEOTIDE SEQUENCE</scope>
    <source>
        <strain evidence="5">BYM</strain>
        <tissue evidence="5">Leaf</tissue>
    </source>
</reference>
<evidence type="ECO:0000313" key="6">
    <source>
        <dbReference type="Proteomes" id="UP000796880"/>
    </source>
</evidence>
<dbReference type="GO" id="GO:0000785">
    <property type="term" value="C:chromatin"/>
    <property type="evidence" value="ECO:0007669"/>
    <property type="project" value="InterPro"/>
</dbReference>
<keyword evidence="1" id="KW-0677">Repeat</keyword>
<accession>A0A8K0H4Y9</accession>
<dbReference type="EMBL" id="VOIH02000005">
    <property type="protein sequence ID" value="KAF3445811.1"/>
    <property type="molecule type" value="Genomic_DNA"/>
</dbReference>
<dbReference type="GO" id="GO:0006355">
    <property type="term" value="P:regulation of DNA-templated transcription"/>
    <property type="evidence" value="ECO:0007669"/>
    <property type="project" value="InterPro"/>
</dbReference>
<keyword evidence="2" id="KW-0238">DNA-binding</keyword>
<protein>
    <submittedName>
        <fullName evidence="5">Uncharacterized protein</fullName>
    </submittedName>
</protein>
<proteinExistence type="predicted"/>